<dbReference type="EMBL" id="JAJFAZ020000003">
    <property type="protein sequence ID" value="KAI5338148.1"/>
    <property type="molecule type" value="Genomic_DNA"/>
</dbReference>
<feature type="compositionally biased region" description="Polar residues" evidence="1">
    <location>
        <begin position="32"/>
        <end position="50"/>
    </location>
</feature>
<protein>
    <submittedName>
        <fullName evidence="2">Uncharacterized protein</fullName>
    </submittedName>
</protein>
<accession>A0AAD4W788</accession>
<gene>
    <name evidence="2" type="ORF">L3X38_017419</name>
</gene>
<dbReference type="AlphaFoldDB" id="A0AAD4W788"/>
<feature type="compositionally biased region" description="Low complexity" evidence="1">
    <location>
        <begin position="51"/>
        <end position="61"/>
    </location>
</feature>
<name>A0AAD4W788_PRUDU</name>
<reference evidence="2 3" key="1">
    <citation type="journal article" date="2022" name="G3 (Bethesda)">
        <title>Whole-genome sequence and methylome profiling of the almond [Prunus dulcis (Mill.) D.A. Webb] cultivar 'Nonpareil'.</title>
        <authorList>
            <person name="D'Amico-Willman K.M."/>
            <person name="Ouma W.Z."/>
            <person name="Meulia T."/>
            <person name="Sideli G.M."/>
            <person name="Gradziel T.M."/>
            <person name="Fresnedo-Ramirez J."/>
        </authorList>
    </citation>
    <scope>NUCLEOTIDE SEQUENCE [LARGE SCALE GENOMIC DNA]</scope>
    <source>
        <strain evidence="2">Clone GOH B32 T37-40</strain>
    </source>
</reference>
<proteinExistence type="predicted"/>
<organism evidence="2 3">
    <name type="scientific">Prunus dulcis</name>
    <name type="common">Almond</name>
    <name type="synonym">Amygdalus dulcis</name>
    <dbReference type="NCBI Taxonomy" id="3755"/>
    <lineage>
        <taxon>Eukaryota</taxon>
        <taxon>Viridiplantae</taxon>
        <taxon>Streptophyta</taxon>
        <taxon>Embryophyta</taxon>
        <taxon>Tracheophyta</taxon>
        <taxon>Spermatophyta</taxon>
        <taxon>Magnoliopsida</taxon>
        <taxon>eudicotyledons</taxon>
        <taxon>Gunneridae</taxon>
        <taxon>Pentapetalae</taxon>
        <taxon>rosids</taxon>
        <taxon>fabids</taxon>
        <taxon>Rosales</taxon>
        <taxon>Rosaceae</taxon>
        <taxon>Amygdaloideae</taxon>
        <taxon>Amygdaleae</taxon>
        <taxon>Prunus</taxon>
    </lineage>
</organism>
<feature type="region of interest" description="Disordered" evidence="1">
    <location>
        <begin position="1"/>
        <end position="84"/>
    </location>
</feature>
<evidence type="ECO:0000256" key="1">
    <source>
        <dbReference type="SAM" id="MobiDB-lite"/>
    </source>
</evidence>
<comment type="caution">
    <text evidence="2">The sequence shown here is derived from an EMBL/GenBank/DDBJ whole genome shotgun (WGS) entry which is preliminary data.</text>
</comment>
<sequence>MNERADRQFGGNQAGRVGVRGQGNVQQRNQLADMSQASTSHTQSRRSFQSRLNLRTNMRNRLGPRPDIHVRLGAQEDVHERLGS</sequence>
<evidence type="ECO:0000313" key="2">
    <source>
        <dbReference type="EMBL" id="KAI5338148.1"/>
    </source>
</evidence>
<feature type="compositionally biased region" description="Low complexity" evidence="1">
    <location>
        <begin position="10"/>
        <end position="30"/>
    </location>
</feature>
<dbReference type="Proteomes" id="UP001054821">
    <property type="component" value="Chromosome 3"/>
</dbReference>
<evidence type="ECO:0000313" key="3">
    <source>
        <dbReference type="Proteomes" id="UP001054821"/>
    </source>
</evidence>
<feature type="compositionally biased region" description="Basic and acidic residues" evidence="1">
    <location>
        <begin position="64"/>
        <end position="84"/>
    </location>
</feature>
<keyword evidence="3" id="KW-1185">Reference proteome</keyword>